<feature type="transmembrane region" description="Helical" evidence="13">
    <location>
        <begin position="72"/>
        <end position="99"/>
    </location>
</feature>
<feature type="transmembrane region" description="Helical" evidence="13">
    <location>
        <begin position="40"/>
        <end position="60"/>
    </location>
</feature>
<evidence type="ECO:0000256" key="12">
    <source>
        <dbReference type="SAM" id="MobiDB-lite"/>
    </source>
</evidence>
<evidence type="ECO:0000256" key="8">
    <source>
        <dbReference type="ARBA" id="ARBA00022679"/>
    </source>
</evidence>
<name>A0A2N7UDH6_9GAMM</name>
<dbReference type="GO" id="GO:0016758">
    <property type="term" value="F:hexosyltransferase activity"/>
    <property type="evidence" value="ECO:0007669"/>
    <property type="project" value="TreeGrafter"/>
</dbReference>
<evidence type="ECO:0000256" key="6">
    <source>
        <dbReference type="ARBA" id="ARBA00022519"/>
    </source>
</evidence>
<dbReference type="InterPro" id="IPR029044">
    <property type="entry name" value="Nucleotide-diphossugar_trans"/>
</dbReference>
<evidence type="ECO:0000256" key="10">
    <source>
        <dbReference type="ARBA" id="ARBA00022989"/>
    </source>
</evidence>
<feature type="transmembrane region" description="Helical" evidence="13">
    <location>
        <begin position="446"/>
        <end position="471"/>
    </location>
</feature>
<gene>
    <name evidence="15" type="ORF">C1H70_16985</name>
</gene>
<dbReference type="AlphaFoldDB" id="A0A2N7UDH6"/>
<feature type="compositionally biased region" description="Polar residues" evidence="12">
    <location>
        <begin position="13"/>
        <end position="22"/>
    </location>
</feature>
<dbReference type="GO" id="GO:0005886">
    <property type="term" value="C:plasma membrane"/>
    <property type="evidence" value="ECO:0007669"/>
    <property type="project" value="UniProtKB-SubCell"/>
</dbReference>
<evidence type="ECO:0000256" key="4">
    <source>
        <dbReference type="ARBA" id="ARBA00020585"/>
    </source>
</evidence>
<protein>
    <recommendedName>
        <fullName evidence="4">Glucans biosynthesis glucosyltransferase H</fullName>
    </recommendedName>
</protein>
<keyword evidence="11 13" id="KW-0472">Membrane</keyword>
<evidence type="ECO:0000256" key="3">
    <source>
        <dbReference type="ARBA" id="ARBA00009337"/>
    </source>
</evidence>
<dbReference type="OrthoDB" id="9775281at2"/>
<evidence type="ECO:0000313" key="15">
    <source>
        <dbReference type="EMBL" id="PMR78441.1"/>
    </source>
</evidence>
<evidence type="ECO:0000256" key="9">
    <source>
        <dbReference type="ARBA" id="ARBA00022692"/>
    </source>
</evidence>
<dbReference type="Gene3D" id="3.90.550.10">
    <property type="entry name" value="Spore Coat Polysaccharide Biosynthesis Protein SpsA, Chain A"/>
    <property type="match status" value="1"/>
</dbReference>
<evidence type="ECO:0000256" key="11">
    <source>
        <dbReference type="ARBA" id="ARBA00023136"/>
    </source>
</evidence>
<dbReference type="CDD" id="cd04191">
    <property type="entry name" value="Glucan_BSP_MdoH"/>
    <property type="match status" value="1"/>
</dbReference>
<dbReference type="EMBL" id="PNRG01000033">
    <property type="protein sequence ID" value="PMR78441.1"/>
    <property type="molecule type" value="Genomic_DNA"/>
</dbReference>
<evidence type="ECO:0000256" key="5">
    <source>
        <dbReference type="ARBA" id="ARBA00022475"/>
    </source>
</evidence>
<dbReference type="PANTHER" id="PTHR43867">
    <property type="entry name" value="CELLULOSE SYNTHASE CATALYTIC SUBUNIT A [UDP-FORMING]"/>
    <property type="match status" value="1"/>
</dbReference>
<feature type="domain" description="Glycosyltransferase 2-like" evidence="14">
    <location>
        <begin position="223"/>
        <end position="414"/>
    </location>
</feature>
<keyword evidence="8 15" id="KW-0808">Transferase</keyword>
<keyword evidence="7" id="KW-0328">Glycosyltransferase</keyword>
<dbReference type="NCBIfam" id="NF003958">
    <property type="entry name" value="PRK05454.2-1"/>
    <property type="match status" value="1"/>
</dbReference>
<keyword evidence="10 13" id="KW-1133">Transmembrane helix</keyword>
<evidence type="ECO:0000256" key="2">
    <source>
        <dbReference type="ARBA" id="ARBA00005001"/>
    </source>
</evidence>
<feature type="region of interest" description="Disordered" evidence="12">
    <location>
        <begin position="1"/>
        <end position="23"/>
    </location>
</feature>
<dbReference type="Proteomes" id="UP000235547">
    <property type="component" value="Unassembled WGS sequence"/>
</dbReference>
<proteinExistence type="inferred from homology"/>
<dbReference type="InterPro" id="IPR001173">
    <property type="entry name" value="Glyco_trans_2-like"/>
</dbReference>
<comment type="similarity">
    <text evidence="3">Belongs to the glycosyltransferase 2 family. OpgH subfamily.</text>
</comment>
<comment type="caution">
    <text evidence="15">The sequence shown here is derived from an EMBL/GenBank/DDBJ whole genome shotgun (WGS) entry which is preliminary data.</text>
</comment>
<dbReference type="InterPro" id="IPR050321">
    <property type="entry name" value="Glycosyltr_2/OpgH_subfam"/>
</dbReference>
<accession>A0A2N7UDH6</accession>
<keyword evidence="5" id="KW-1003">Cell membrane</keyword>
<reference evidence="15 16" key="1">
    <citation type="submission" date="2018-01" db="EMBL/GenBank/DDBJ databases">
        <title>Halomonas endophytica sp. nov., isolated from storage liquid in the stems of Populus euphratica.</title>
        <authorList>
            <person name="Chen C."/>
        </authorList>
    </citation>
    <scope>NUCLEOTIDE SEQUENCE [LARGE SCALE GENOMIC DNA]</scope>
    <source>
        <strain evidence="15 16">BZ-SZ-XJ27</strain>
    </source>
</reference>
<comment type="subcellular location">
    <subcellularLocation>
        <location evidence="1">Cell inner membrane</location>
        <topology evidence="1">Multi-pass membrane protein</topology>
    </subcellularLocation>
</comment>
<keyword evidence="16" id="KW-1185">Reference proteome</keyword>
<evidence type="ECO:0000256" key="7">
    <source>
        <dbReference type="ARBA" id="ARBA00022676"/>
    </source>
</evidence>
<sequence length="657" mass="71962">MVSPSARPGIMSGTPTSSSEQRLVSKATPHLPWLAARRGLMALLVAITVMLGATLMWRILLPGGITVLQGLILALFTLTFTWIAIGFWSAVAGFLLMLFDRDPLTLARRPRVEEEQDLSITRRTVLAMPIHNESPRHVIAALSATARSLIATGEAHHFELFVLSDSTDDDVARREVREMTALREQFKDQLTVHYRRRHGNQGRKAGNLAEFCRRWGNRYDYMVVLDADSRMTGEALLTLVRAMQARPAVGLIQTVPLPVRQVTLFGRLAQFASSLYSPMLAAGQSGWQGDAANYWGHNAILRLAAFTAHAGLPTLPGRPPLGGDILSHDFVEAALLRRAGWEVQLETRIPGSFEEMPGNLLDYARRDRRWTQGNLQHLRLLGASGLHPLNRLHFLMGALAFISSLLWLCILLAGSLDALLIARSEPDYFGSGAQLFPYWPKAQPELIATLLAITATLLFGPKLLGLILALGRRASGYGGRVRLVASVVLETAVAILMAPIMMAFHSAFVLGVLTGTNVDWGAQDRDSRMVSWWEALRHTAPFALLATLWIGLIHWQVPTLTWWLSPVWVGLALAPLLVRASGLRLPGASRGEPLLLTTPEAGLAPDVLVDANSGALEAAETTTLSPFSTLVPQEAPTEMPTQSLERASLTRVGMRRP</sequence>
<keyword evidence="9 13" id="KW-0812">Transmembrane</keyword>
<evidence type="ECO:0000256" key="13">
    <source>
        <dbReference type="SAM" id="Phobius"/>
    </source>
</evidence>
<evidence type="ECO:0000259" key="14">
    <source>
        <dbReference type="Pfam" id="PF13632"/>
    </source>
</evidence>
<dbReference type="NCBIfam" id="NF003962">
    <property type="entry name" value="PRK05454.2-5"/>
    <property type="match status" value="1"/>
</dbReference>
<organism evidence="15 16">
    <name type="scientific">Halomonas urumqiensis</name>
    <dbReference type="NCBI Taxonomy" id="1684789"/>
    <lineage>
        <taxon>Bacteria</taxon>
        <taxon>Pseudomonadati</taxon>
        <taxon>Pseudomonadota</taxon>
        <taxon>Gammaproteobacteria</taxon>
        <taxon>Oceanospirillales</taxon>
        <taxon>Halomonadaceae</taxon>
        <taxon>Halomonas</taxon>
    </lineage>
</organism>
<feature type="transmembrane region" description="Helical" evidence="13">
    <location>
        <begin position="394"/>
        <end position="416"/>
    </location>
</feature>
<feature type="transmembrane region" description="Helical" evidence="13">
    <location>
        <begin position="483"/>
        <end position="515"/>
    </location>
</feature>
<evidence type="ECO:0000313" key="16">
    <source>
        <dbReference type="Proteomes" id="UP000235547"/>
    </source>
</evidence>
<dbReference type="Pfam" id="PF13632">
    <property type="entry name" value="Glyco_trans_2_3"/>
    <property type="match status" value="1"/>
</dbReference>
<comment type="pathway">
    <text evidence="2">Glycan metabolism; osmoregulated periplasmic glucan (OPG) biosynthesis.</text>
</comment>
<keyword evidence="6" id="KW-0997">Cell inner membrane</keyword>
<evidence type="ECO:0000256" key="1">
    <source>
        <dbReference type="ARBA" id="ARBA00004429"/>
    </source>
</evidence>
<dbReference type="PANTHER" id="PTHR43867:SF5">
    <property type="entry name" value="GLUCANS BIOSYNTHESIS GLUCOSYLTRANSFERASE H"/>
    <property type="match status" value="1"/>
</dbReference>
<dbReference type="SUPFAM" id="SSF53448">
    <property type="entry name" value="Nucleotide-diphospho-sugar transferases"/>
    <property type="match status" value="1"/>
</dbReference>